<dbReference type="InterPro" id="IPR017853">
    <property type="entry name" value="GH"/>
</dbReference>
<dbReference type="InterPro" id="IPR013780">
    <property type="entry name" value="Glyco_hydro_b"/>
</dbReference>
<protein>
    <recommendedName>
        <fullName evidence="5">Glycoside hydrolase family 5 domain-containing protein</fullName>
    </recommendedName>
</protein>
<keyword evidence="2 4" id="KW-0378">Hydrolase</keyword>
<feature type="domain" description="Glycoside hydrolase family 5" evidence="5">
    <location>
        <begin position="253"/>
        <end position="462"/>
    </location>
</feature>
<evidence type="ECO:0000256" key="2">
    <source>
        <dbReference type="ARBA" id="ARBA00022801"/>
    </source>
</evidence>
<dbReference type="GO" id="GO:0004553">
    <property type="term" value="F:hydrolase activity, hydrolyzing O-glycosyl compounds"/>
    <property type="evidence" value="ECO:0007669"/>
    <property type="project" value="InterPro"/>
</dbReference>
<comment type="similarity">
    <text evidence="1 4">Belongs to the glycosyl hydrolase 5 (cellulase A) family.</text>
</comment>
<dbReference type="EMBL" id="HBIA01014392">
    <property type="protein sequence ID" value="CAE0235416.1"/>
    <property type="molecule type" value="Transcribed_RNA"/>
</dbReference>
<dbReference type="Pfam" id="PF00150">
    <property type="entry name" value="Cellulase"/>
    <property type="match status" value="2"/>
</dbReference>
<dbReference type="PANTHER" id="PTHR31308">
    <property type="match status" value="1"/>
</dbReference>
<evidence type="ECO:0000259" key="5">
    <source>
        <dbReference type="Pfam" id="PF00150"/>
    </source>
</evidence>
<dbReference type="Gene3D" id="3.20.20.80">
    <property type="entry name" value="Glycosidases"/>
    <property type="match status" value="1"/>
</dbReference>
<accession>A0A7S3CRF8</accession>
<name>A0A7S3CRF8_9SPIT</name>
<dbReference type="AlphaFoldDB" id="A0A7S3CRF8"/>
<proteinExistence type="inferred from homology"/>
<evidence type="ECO:0000256" key="1">
    <source>
        <dbReference type="ARBA" id="ARBA00005641"/>
    </source>
</evidence>
<evidence type="ECO:0000313" key="6">
    <source>
        <dbReference type="EMBL" id="CAE0235416.1"/>
    </source>
</evidence>
<sequence>MTNTVLKAIGALGLASSTSASSAVQMLGDMLIGQPEPHPVEIRENLLEETHDKVWVDNQNSAMRDTLNRQIFLHGVNVVYKIAPYMPTGMAGEADEGKFDPETSLTDEDIQDLKNWGMNFVRLGVMWEAVETAPGVYDEAYLKSIDKLITKLGENGIFTLVDAHQDVLARTICGEGMPNFYAKQVIEQGTYCIGKLEDKLVVPLLSQMDICKTIDSWGFRRDADGNPLIEDCQSQPFFKYYTSPESLTIFRAFYMNNFGMRDKLVAYWTEVSKKLSANPYVIGFDPLNEPSPSWTSLLDFVNTITPGHFDKNNLQPLYELIYKQYKEASPDNIMFFEPSQFPDEIGALGGYVFPLGFTAPPGGQKGSPFHVLNDHTYCCQLDANICSSTGEPKQSDAAQCYDWHVKRVSTRDKDAKALGIPLMISEFGACMDSEECVTEINQVADVTDQYLATGWAYWEFKNFKDLTTSAGDRSEGFYNNDGSIQHEKVKALSRTYFKAVQGTVLKQKFYTEDVELEGQKVPAGTFSAQFKASSQIKGETQIHVLVDGTPVADKKEKILISWYPHGLSADITTEDGVVAATAKVEGNNLSFTLSEDFDGKVINVNVTPKSS</sequence>
<dbReference type="PANTHER" id="PTHR31308:SF3">
    <property type="entry name" value="ENDOGLYCOCERAMIDASE"/>
    <property type="match status" value="1"/>
</dbReference>
<dbReference type="SUPFAM" id="SSF51445">
    <property type="entry name" value="(Trans)glycosidases"/>
    <property type="match status" value="1"/>
</dbReference>
<dbReference type="GO" id="GO:0000272">
    <property type="term" value="P:polysaccharide catabolic process"/>
    <property type="evidence" value="ECO:0007669"/>
    <property type="project" value="InterPro"/>
</dbReference>
<dbReference type="InterPro" id="IPR001547">
    <property type="entry name" value="Glyco_hydro_5"/>
</dbReference>
<dbReference type="InterPro" id="IPR052066">
    <property type="entry name" value="Glycosphingolipid_Hydrolases"/>
</dbReference>
<evidence type="ECO:0000256" key="3">
    <source>
        <dbReference type="ARBA" id="ARBA00023295"/>
    </source>
</evidence>
<evidence type="ECO:0000256" key="4">
    <source>
        <dbReference type="RuleBase" id="RU361153"/>
    </source>
</evidence>
<dbReference type="Gene3D" id="2.60.40.1180">
    <property type="entry name" value="Golgi alpha-mannosidase II"/>
    <property type="match status" value="1"/>
</dbReference>
<reference evidence="6" key="1">
    <citation type="submission" date="2021-01" db="EMBL/GenBank/DDBJ databases">
        <authorList>
            <person name="Corre E."/>
            <person name="Pelletier E."/>
            <person name="Niang G."/>
            <person name="Scheremetjew M."/>
            <person name="Finn R."/>
            <person name="Kale V."/>
            <person name="Holt S."/>
            <person name="Cochrane G."/>
            <person name="Meng A."/>
            <person name="Brown T."/>
            <person name="Cohen L."/>
        </authorList>
    </citation>
    <scope>NUCLEOTIDE SEQUENCE</scope>
    <source>
        <strain evidence="6">Ras09</strain>
    </source>
</reference>
<organism evidence="6">
    <name type="scientific">Strombidium rassoulzadegani</name>
    <dbReference type="NCBI Taxonomy" id="1082188"/>
    <lineage>
        <taxon>Eukaryota</taxon>
        <taxon>Sar</taxon>
        <taxon>Alveolata</taxon>
        <taxon>Ciliophora</taxon>
        <taxon>Intramacronucleata</taxon>
        <taxon>Spirotrichea</taxon>
        <taxon>Oligotrichia</taxon>
        <taxon>Strombidiidae</taxon>
        <taxon>Strombidium</taxon>
    </lineage>
</organism>
<keyword evidence="3 4" id="KW-0326">Glycosidase</keyword>
<feature type="domain" description="Glycoside hydrolase family 5" evidence="5">
    <location>
        <begin position="105"/>
        <end position="178"/>
    </location>
</feature>
<gene>
    <name evidence="6" type="ORF">SRAS04492_LOCUS7223</name>
</gene>